<accession>A0A8H6A777</accession>
<reference evidence="2 3" key="1">
    <citation type="submission" date="2019-04" db="EMBL/GenBank/DDBJ databases">
        <title>Aspergillus burnettii sp. nov., novel species from soil in southeast Queensland.</title>
        <authorList>
            <person name="Gilchrist C.L.M."/>
            <person name="Pitt J.I."/>
            <person name="Lange L."/>
            <person name="Lacey H.J."/>
            <person name="Vuong D."/>
            <person name="Midgley D.J."/>
            <person name="Greenfield P."/>
            <person name="Bradbury M."/>
            <person name="Lacey E."/>
            <person name="Busk P.K."/>
            <person name="Pilgaard B."/>
            <person name="Chooi Y.H."/>
            <person name="Piggott A.M."/>
        </authorList>
    </citation>
    <scope>NUCLEOTIDE SEQUENCE [LARGE SCALE GENOMIC DNA]</scope>
    <source>
        <strain evidence="2 3">FRR 5400</strain>
    </source>
</reference>
<gene>
    <name evidence="2" type="ORF">ETB97_008806</name>
</gene>
<comment type="caution">
    <text evidence="2">The sequence shown here is derived from an EMBL/GenBank/DDBJ whole genome shotgun (WGS) entry which is preliminary data.</text>
</comment>
<protein>
    <submittedName>
        <fullName evidence="2">Uncharacterized protein</fullName>
    </submittedName>
</protein>
<evidence type="ECO:0000256" key="1">
    <source>
        <dbReference type="SAM" id="MobiDB-lite"/>
    </source>
</evidence>
<dbReference type="EMBL" id="SPNV01000040">
    <property type="protein sequence ID" value="KAF5864068.1"/>
    <property type="molecule type" value="Genomic_DNA"/>
</dbReference>
<organism evidence="2 3">
    <name type="scientific">Petromyces alliaceus</name>
    <name type="common">Aspergillus alliaceus</name>
    <dbReference type="NCBI Taxonomy" id="209559"/>
    <lineage>
        <taxon>Eukaryota</taxon>
        <taxon>Fungi</taxon>
        <taxon>Dikarya</taxon>
        <taxon>Ascomycota</taxon>
        <taxon>Pezizomycotina</taxon>
        <taxon>Eurotiomycetes</taxon>
        <taxon>Eurotiomycetidae</taxon>
        <taxon>Eurotiales</taxon>
        <taxon>Aspergillaceae</taxon>
        <taxon>Aspergillus</taxon>
        <taxon>Aspergillus subgen. Circumdati</taxon>
    </lineage>
</organism>
<keyword evidence="3" id="KW-1185">Reference proteome</keyword>
<dbReference type="AlphaFoldDB" id="A0A8H6A777"/>
<sequence>MSPHHLDRRTGQVYSEKTSAPAVAYSKGPSWVHETPFLTRGWEETNEVGAPSLKHSAMKQVLSDQRNLTPQLFVNIPWPIANYLWDCLGRSRKRTFYMWKLFATAYPVEFRQISQYRSMKIEGPRLAMRDYLGLVKSDSMKWQVVLTLATSFARVPELVEISSIRNLVALEVATPPHVGAPTSHTEVPVTALNDRIIRSWRELVQTSGAFAHLRALKLCYQDLSGVVLRYLCAFPSLRIIVAYGCPGIHSMFTNGSERDGWESRPVQEGQPPALYELYQTSFADMGVEPSALDRESPILDFQVGQTNQTPKRVSKNVQTLYLYRTTAAIRTPAEQSEPRIPTKRPRGEVSAPGERQGRPAPKRAVMRNRPTRDLGEILGTFL</sequence>
<evidence type="ECO:0000313" key="3">
    <source>
        <dbReference type="Proteomes" id="UP000541154"/>
    </source>
</evidence>
<dbReference type="Proteomes" id="UP000541154">
    <property type="component" value="Unassembled WGS sequence"/>
</dbReference>
<proteinExistence type="predicted"/>
<name>A0A8H6A777_PETAA</name>
<feature type="region of interest" description="Disordered" evidence="1">
    <location>
        <begin position="331"/>
        <end position="372"/>
    </location>
</feature>
<evidence type="ECO:0000313" key="2">
    <source>
        <dbReference type="EMBL" id="KAF5864068.1"/>
    </source>
</evidence>